<evidence type="ECO:0000256" key="1">
    <source>
        <dbReference type="SAM" id="Phobius"/>
    </source>
</evidence>
<sequence>MALAFAIYQSGGALWRLRWPSQIVCFDTPDTLFLCTAFWQKLEVACVQGALALFLHDGAHALVARAHGIELFVVPARGWRAWAILAAAAGVYIVGPTLQWHAPAARRELNPAIALAGIGASLAAAAFWFAILSDIIVFTVAVPPWFPYFGYAGFRINALLGLSGLLPLAGFDGEHLIRARPYLYGLLAGAALILVFALGNEHVLQWLLQAINAL</sequence>
<protein>
    <recommendedName>
        <fullName evidence="4">Peptidase M50</fullName>
    </recommendedName>
</protein>
<proteinExistence type="predicted"/>
<feature type="transmembrane region" description="Helical" evidence="1">
    <location>
        <begin position="81"/>
        <end position="100"/>
    </location>
</feature>
<dbReference type="AlphaFoldDB" id="A0A0N8PSD1"/>
<evidence type="ECO:0008006" key="4">
    <source>
        <dbReference type="Google" id="ProtNLM"/>
    </source>
</evidence>
<gene>
    <name evidence="2" type="ORF">SE17_15810</name>
</gene>
<keyword evidence="3" id="KW-1185">Reference proteome</keyword>
<accession>A0A0N8PSD1</accession>
<reference evidence="2 3" key="1">
    <citation type="submission" date="2015-09" db="EMBL/GenBank/DDBJ databases">
        <title>Draft genome sequence of Kouleothrix aurantiaca JCM 19913.</title>
        <authorList>
            <person name="Hemp J."/>
        </authorList>
    </citation>
    <scope>NUCLEOTIDE SEQUENCE [LARGE SCALE GENOMIC DNA]</scope>
    <source>
        <strain evidence="2 3">COM-B</strain>
    </source>
</reference>
<name>A0A0N8PSD1_9CHLR</name>
<evidence type="ECO:0000313" key="3">
    <source>
        <dbReference type="Proteomes" id="UP000050509"/>
    </source>
</evidence>
<keyword evidence="1" id="KW-0812">Transmembrane</keyword>
<dbReference type="Proteomes" id="UP000050509">
    <property type="component" value="Unassembled WGS sequence"/>
</dbReference>
<evidence type="ECO:0000313" key="2">
    <source>
        <dbReference type="EMBL" id="KPV52389.1"/>
    </source>
</evidence>
<organism evidence="2 3">
    <name type="scientific">Kouleothrix aurantiaca</name>
    <dbReference type="NCBI Taxonomy" id="186479"/>
    <lineage>
        <taxon>Bacteria</taxon>
        <taxon>Bacillati</taxon>
        <taxon>Chloroflexota</taxon>
        <taxon>Chloroflexia</taxon>
        <taxon>Chloroflexales</taxon>
        <taxon>Roseiflexineae</taxon>
        <taxon>Roseiflexaceae</taxon>
        <taxon>Kouleothrix</taxon>
    </lineage>
</organism>
<feature type="transmembrane region" description="Helical" evidence="1">
    <location>
        <begin position="112"/>
        <end position="142"/>
    </location>
</feature>
<keyword evidence="1" id="KW-0472">Membrane</keyword>
<keyword evidence="1" id="KW-1133">Transmembrane helix</keyword>
<comment type="caution">
    <text evidence="2">The sequence shown here is derived from an EMBL/GenBank/DDBJ whole genome shotgun (WGS) entry which is preliminary data.</text>
</comment>
<feature type="transmembrane region" description="Helical" evidence="1">
    <location>
        <begin position="181"/>
        <end position="199"/>
    </location>
</feature>
<feature type="transmembrane region" description="Helical" evidence="1">
    <location>
        <begin position="148"/>
        <end position="169"/>
    </location>
</feature>
<dbReference type="EMBL" id="LJCR01000562">
    <property type="protein sequence ID" value="KPV52389.1"/>
    <property type="molecule type" value="Genomic_DNA"/>
</dbReference>